<evidence type="ECO:0000256" key="3">
    <source>
        <dbReference type="ARBA" id="ARBA00022692"/>
    </source>
</evidence>
<reference evidence="8 9" key="1">
    <citation type="submission" date="2017-05" db="EMBL/GenBank/DDBJ databases">
        <authorList>
            <person name="Varghese N."/>
            <person name="Submissions S."/>
        </authorList>
    </citation>
    <scope>NUCLEOTIDE SEQUENCE [LARGE SCALE GENOMIC DNA]</scope>
    <source>
        <strain evidence="8 9">DSM 16304</strain>
    </source>
</reference>
<keyword evidence="9" id="KW-1185">Reference proteome</keyword>
<keyword evidence="7" id="KW-0472">Membrane</keyword>
<dbReference type="Pfam" id="PF02416">
    <property type="entry name" value="TatA_B_E"/>
    <property type="match status" value="1"/>
</dbReference>
<dbReference type="Gene3D" id="1.20.5.3310">
    <property type="match status" value="1"/>
</dbReference>
<accession>A0A521CER2</accession>
<dbReference type="EMBL" id="FXTM01000012">
    <property type="protein sequence ID" value="SMO57914.1"/>
    <property type="molecule type" value="Genomic_DNA"/>
</dbReference>
<keyword evidence="6" id="KW-0811">Translocation</keyword>
<evidence type="ECO:0000313" key="8">
    <source>
        <dbReference type="EMBL" id="SMO57914.1"/>
    </source>
</evidence>
<sequence>MLLKILILLIVVGVIFGWDKITNLIKAFFQAKHEFKKGLKEKEEKEEKPKIKVVK</sequence>
<dbReference type="Proteomes" id="UP000317315">
    <property type="component" value="Unassembled WGS sequence"/>
</dbReference>
<dbReference type="GO" id="GO:0015031">
    <property type="term" value="P:protein transport"/>
    <property type="evidence" value="ECO:0007669"/>
    <property type="project" value="UniProtKB-KW"/>
</dbReference>
<gene>
    <name evidence="8" type="ORF">SAMN06269117_11233</name>
</gene>
<evidence type="ECO:0000256" key="2">
    <source>
        <dbReference type="ARBA" id="ARBA00022448"/>
    </source>
</evidence>
<keyword evidence="4" id="KW-0653">Protein transport</keyword>
<evidence type="ECO:0000256" key="4">
    <source>
        <dbReference type="ARBA" id="ARBA00022927"/>
    </source>
</evidence>
<evidence type="ECO:0000256" key="7">
    <source>
        <dbReference type="ARBA" id="ARBA00023136"/>
    </source>
</evidence>
<evidence type="ECO:0000256" key="5">
    <source>
        <dbReference type="ARBA" id="ARBA00022989"/>
    </source>
</evidence>
<organism evidence="8 9">
    <name type="scientific">Balnearium lithotrophicum</name>
    <dbReference type="NCBI Taxonomy" id="223788"/>
    <lineage>
        <taxon>Bacteria</taxon>
        <taxon>Pseudomonadati</taxon>
        <taxon>Aquificota</taxon>
        <taxon>Aquificia</taxon>
        <taxon>Desulfurobacteriales</taxon>
        <taxon>Desulfurobacteriaceae</taxon>
        <taxon>Balnearium</taxon>
    </lineage>
</organism>
<keyword evidence="2" id="KW-0813">Transport</keyword>
<dbReference type="GO" id="GO:0016020">
    <property type="term" value="C:membrane"/>
    <property type="evidence" value="ECO:0007669"/>
    <property type="project" value="UniProtKB-ARBA"/>
</dbReference>
<evidence type="ECO:0000256" key="6">
    <source>
        <dbReference type="ARBA" id="ARBA00023010"/>
    </source>
</evidence>
<proteinExistence type="predicted"/>
<keyword evidence="5" id="KW-1133">Transmembrane helix</keyword>
<dbReference type="AlphaFoldDB" id="A0A521CER2"/>
<comment type="subcellular location">
    <subcellularLocation>
        <location evidence="1">Membrane</location>
        <topology evidence="1">Single-pass membrane protein</topology>
    </subcellularLocation>
</comment>
<dbReference type="RefSeq" id="WP_142935535.1">
    <property type="nucleotide sequence ID" value="NZ_FXTM01000012.1"/>
</dbReference>
<name>A0A521CER2_9BACT</name>
<keyword evidence="3" id="KW-0812">Transmembrane</keyword>
<protein>
    <submittedName>
        <fullName evidence="8">Sec-independent protein translocase protein TatA</fullName>
    </submittedName>
</protein>
<evidence type="ECO:0000256" key="1">
    <source>
        <dbReference type="ARBA" id="ARBA00004167"/>
    </source>
</evidence>
<evidence type="ECO:0000313" key="9">
    <source>
        <dbReference type="Proteomes" id="UP000317315"/>
    </source>
</evidence>
<dbReference type="InterPro" id="IPR003369">
    <property type="entry name" value="TatA/B/E"/>
</dbReference>